<dbReference type="STRING" id="28743.ENSCVAP00000017601"/>
<organism evidence="8 9">
    <name type="scientific">Cyprinodon variegatus</name>
    <name type="common">Sheepshead minnow</name>
    <dbReference type="NCBI Taxonomy" id="28743"/>
    <lineage>
        <taxon>Eukaryota</taxon>
        <taxon>Metazoa</taxon>
        <taxon>Chordata</taxon>
        <taxon>Craniata</taxon>
        <taxon>Vertebrata</taxon>
        <taxon>Euteleostomi</taxon>
        <taxon>Actinopterygii</taxon>
        <taxon>Neopterygii</taxon>
        <taxon>Teleostei</taxon>
        <taxon>Neoteleostei</taxon>
        <taxon>Acanthomorphata</taxon>
        <taxon>Ovalentaria</taxon>
        <taxon>Atherinomorphae</taxon>
        <taxon>Cyprinodontiformes</taxon>
        <taxon>Cyprinodontidae</taxon>
        <taxon>Cyprinodon</taxon>
    </lineage>
</organism>
<feature type="region of interest" description="Disordered" evidence="5">
    <location>
        <begin position="381"/>
        <end position="495"/>
    </location>
</feature>
<dbReference type="InterPro" id="IPR039847">
    <property type="entry name" value="Ubox5"/>
</dbReference>
<feature type="region of interest" description="Disordered" evidence="5">
    <location>
        <begin position="89"/>
        <end position="124"/>
    </location>
</feature>
<dbReference type="OrthoDB" id="20295at2759"/>
<dbReference type="Ensembl" id="ENSCVAT00000026316.1">
    <property type="protein sequence ID" value="ENSCVAP00000017601.1"/>
    <property type="gene ID" value="ENSCVAG00000020707.1"/>
</dbReference>
<name>A0A3Q2DEK3_CYPVA</name>
<dbReference type="InterPro" id="IPR039925">
    <property type="entry name" value="RNF37_RING-Ubox"/>
</dbReference>
<feature type="compositionally biased region" description="Polar residues" evidence="5">
    <location>
        <begin position="479"/>
        <end position="495"/>
    </location>
</feature>
<feature type="compositionally biased region" description="Polar residues" evidence="5">
    <location>
        <begin position="458"/>
        <end position="467"/>
    </location>
</feature>
<dbReference type="InterPro" id="IPR017907">
    <property type="entry name" value="Znf_RING_CS"/>
</dbReference>
<reference evidence="8" key="2">
    <citation type="submission" date="2025-09" db="UniProtKB">
        <authorList>
            <consortium name="Ensembl"/>
        </authorList>
    </citation>
    <scope>IDENTIFICATION</scope>
</reference>
<evidence type="ECO:0000256" key="5">
    <source>
        <dbReference type="SAM" id="MobiDB-lite"/>
    </source>
</evidence>
<dbReference type="GO" id="GO:0000209">
    <property type="term" value="P:protein polyubiquitination"/>
    <property type="evidence" value="ECO:0007669"/>
    <property type="project" value="TreeGrafter"/>
</dbReference>
<feature type="domain" description="RING-type" evidence="6">
    <location>
        <begin position="564"/>
        <end position="617"/>
    </location>
</feature>
<dbReference type="SUPFAM" id="SSF57850">
    <property type="entry name" value="RING/U-box"/>
    <property type="match status" value="2"/>
</dbReference>
<dbReference type="Proteomes" id="UP000265020">
    <property type="component" value="Unassembled WGS sequence"/>
</dbReference>
<accession>A0A3Q2DEK3</accession>
<dbReference type="GO" id="GO:0034450">
    <property type="term" value="F:ubiquitin-ubiquitin ligase activity"/>
    <property type="evidence" value="ECO:0007669"/>
    <property type="project" value="TreeGrafter"/>
</dbReference>
<feature type="compositionally biased region" description="Basic and acidic residues" evidence="5">
    <location>
        <begin position="102"/>
        <end position="114"/>
    </location>
</feature>
<dbReference type="OMA" id="FKKEPMY"/>
<dbReference type="GO" id="GO:0008270">
    <property type="term" value="F:zinc ion binding"/>
    <property type="evidence" value="ECO:0007669"/>
    <property type="project" value="UniProtKB-KW"/>
</dbReference>
<evidence type="ECO:0000313" key="9">
    <source>
        <dbReference type="Proteomes" id="UP000265020"/>
    </source>
</evidence>
<dbReference type="AlphaFoldDB" id="A0A3Q2DEK3"/>
<evidence type="ECO:0000256" key="1">
    <source>
        <dbReference type="ARBA" id="ARBA00022723"/>
    </source>
</evidence>
<dbReference type="PANTHER" id="PTHR13492">
    <property type="entry name" value="RING FINGER PROTEIN 37"/>
    <property type="match status" value="1"/>
</dbReference>
<evidence type="ECO:0000259" key="7">
    <source>
        <dbReference type="PROSITE" id="PS51698"/>
    </source>
</evidence>
<reference evidence="8" key="1">
    <citation type="submission" date="2025-08" db="UniProtKB">
        <authorList>
            <consortium name="Ensembl"/>
        </authorList>
    </citation>
    <scope>IDENTIFICATION</scope>
</reference>
<dbReference type="PROSITE" id="PS00518">
    <property type="entry name" value="ZF_RING_1"/>
    <property type="match status" value="1"/>
</dbReference>
<proteinExistence type="predicted"/>
<evidence type="ECO:0000256" key="4">
    <source>
        <dbReference type="PROSITE-ProRule" id="PRU00175"/>
    </source>
</evidence>
<feature type="compositionally biased region" description="Polar residues" evidence="5">
    <location>
        <begin position="389"/>
        <end position="411"/>
    </location>
</feature>
<evidence type="ECO:0000256" key="2">
    <source>
        <dbReference type="ARBA" id="ARBA00022771"/>
    </source>
</evidence>
<dbReference type="RefSeq" id="XP_015232662.1">
    <property type="nucleotide sequence ID" value="XM_015377176.1"/>
</dbReference>
<dbReference type="Pfam" id="PF04564">
    <property type="entry name" value="U-box"/>
    <property type="match status" value="1"/>
</dbReference>
<dbReference type="GO" id="GO:0031625">
    <property type="term" value="F:ubiquitin protein ligase binding"/>
    <property type="evidence" value="ECO:0007669"/>
    <property type="project" value="TreeGrafter"/>
</dbReference>
<feature type="domain" description="U-box" evidence="7">
    <location>
        <begin position="298"/>
        <end position="378"/>
    </location>
</feature>
<dbReference type="PROSITE" id="PS51698">
    <property type="entry name" value="U_BOX"/>
    <property type="match status" value="1"/>
</dbReference>
<dbReference type="GeneTree" id="ENSGT00510000049555"/>
<dbReference type="InterPro" id="IPR013083">
    <property type="entry name" value="Znf_RING/FYVE/PHD"/>
</dbReference>
<dbReference type="CTD" id="22888"/>
<dbReference type="GeneID" id="107086310"/>
<dbReference type="InterPro" id="IPR001841">
    <property type="entry name" value="Znf_RING"/>
</dbReference>
<dbReference type="CDD" id="cd16660">
    <property type="entry name" value="RING-Ubox_RNF37"/>
    <property type="match status" value="1"/>
</dbReference>
<feature type="compositionally biased region" description="Polar residues" evidence="5">
    <location>
        <begin position="418"/>
        <end position="449"/>
    </location>
</feature>
<keyword evidence="3" id="KW-0862">Zinc</keyword>
<sequence>MVFNLCLPHFSTTAHCNKLCADGYDVTNIVSADPALRKRGFKLEYFLRPPLHVTLKFGFPVELCRVDVELWPLGMDRGQACRRLEISTSSDTPTLSSRVPVHRQDQSKRQKKEQNITNRQKHRHVISNGHQWSVQAQQWGTEAQDRPQHTDFQSQLNSESSCSESEFKLVARCELREETLVSFSHSNFRARAPFLSPAPLQSAACRQEKLWSRGLPSLGAVTQLRVAVPFSGAASSLGLKALAVWGQPARCCPTEEVERIERTHKANERRVEPPAFFAPPIGQTRQTLQGNLSSGSISIPDEFLDPLTQEVMMLPMLLPSGMSVDTSTLEEYQKREATWGRQPNDPFTGVPFSSTCQPLPNPELKSRIDRFLLEKGVVGREGALGGQDKGQNPQASRLVTSNGQRHSQSSPGFIKAPVNTNSTQFTTKIGGTSQTSAEMANTDSGPSSTNRDEKPNTHILSKDNNSLLKRAKKRDRSEISSGDSTTEKQLLPQSKNIRNNSGIELNVSSHEQLLSASLDEALFSALQGRPSFTSNLLHHGESTSQSTICQSSGFTSSSTDGKVCSQCSSSVSIYSPSASSIYRLICGHLLCRACVQKETKPLNSANISSHILCPSCQSPTPRCNITRVHH</sequence>
<keyword evidence="2 4" id="KW-0863">Zinc-finger</keyword>
<dbReference type="GO" id="GO:0005634">
    <property type="term" value="C:nucleus"/>
    <property type="evidence" value="ECO:0007669"/>
    <property type="project" value="TreeGrafter"/>
</dbReference>
<keyword evidence="9" id="KW-1185">Reference proteome</keyword>
<dbReference type="FunFam" id="3.30.40.10:FF:000163">
    <property type="entry name" value="Putative ring finger protein 37"/>
    <property type="match status" value="1"/>
</dbReference>
<keyword evidence="1" id="KW-0479">Metal-binding</keyword>
<dbReference type="InterPro" id="IPR045696">
    <property type="entry name" value="Ubox5_N"/>
</dbReference>
<dbReference type="Pfam" id="PF19318">
    <property type="entry name" value="DUF5918"/>
    <property type="match status" value="2"/>
</dbReference>
<evidence type="ECO:0000313" key="8">
    <source>
        <dbReference type="Ensembl" id="ENSCVAP00000017601.1"/>
    </source>
</evidence>
<dbReference type="PROSITE" id="PS50089">
    <property type="entry name" value="ZF_RING_2"/>
    <property type="match status" value="1"/>
</dbReference>
<dbReference type="PANTHER" id="PTHR13492:SF2">
    <property type="entry name" value="RING FINGER PROTEIN 37"/>
    <property type="match status" value="1"/>
</dbReference>
<dbReference type="SMART" id="SM00504">
    <property type="entry name" value="Ubox"/>
    <property type="match status" value="1"/>
</dbReference>
<protein>
    <submittedName>
        <fullName evidence="8">U-box domain containing 5</fullName>
    </submittedName>
</protein>
<dbReference type="Gene3D" id="3.30.40.10">
    <property type="entry name" value="Zinc/RING finger domain, C3HC4 (zinc finger)"/>
    <property type="match status" value="1"/>
</dbReference>
<feature type="region of interest" description="Disordered" evidence="5">
    <location>
        <begin position="337"/>
        <end position="363"/>
    </location>
</feature>
<dbReference type="InterPro" id="IPR003613">
    <property type="entry name" value="Ubox_domain"/>
</dbReference>
<evidence type="ECO:0000259" key="6">
    <source>
        <dbReference type="PROSITE" id="PS50089"/>
    </source>
</evidence>
<evidence type="ECO:0000256" key="3">
    <source>
        <dbReference type="ARBA" id="ARBA00022833"/>
    </source>
</evidence>
<feature type="region of interest" description="Disordered" evidence="5">
    <location>
        <begin position="138"/>
        <end position="157"/>
    </location>
</feature>